<dbReference type="Pfam" id="PF04155">
    <property type="entry name" value="Ground-like"/>
    <property type="match status" value="1"/>
</dbReference>
<accession>A0A914DZ85</accession>
<dbReference type="WBParaSite" id="ACRNAN_scaffold4486.g6412.t1">
    <property type="protein sequence ID" value="ACRNAN_scaffold4486.g6412.t1"/>
    <property type="gene ID" value="ACRNAN_scaffold4486.g6412"/>
</dbReference>
<proteinExistence type="predicted"/>
<evidence type="ECO:0000313" key="4">
    <source>
        <dbReference type="WBParaSite" id="ACRNAN_scaffold4486.g6412.t1"/>
    </source>
</evidence>
<feature type="chain" id="PRO_5038101021" evidence="1">
    <location>
        <begin position="24"/>
        <end position="165"/>
    </location>
</feature>
<dbReference type="Proteomes" id="UP000887540">
    <property type="component" value="Unplaced"/>
</dbReference>
<sequence length="165" mass="19190">MLLRLYSFLWLIQGLVLIYHAEAVTSRCNCQKPCPSIAKCYCREKCLLRAAFMKQAHKSAKSTRNEREIKSTAPLRGSFCNSERLRQILLKTASDDLMSTKRIIQLIAERSFNEPYNVICAQGDFSYITNTDEYCQKTVKGRTCYIFKRHLRNDSNKKNQIINYS</sequence>
<feature type="domain" description="Ground-like" evidence="2">
    <location>
        <begin position="78"/>
        <end position="147"/>
    </location>
</feature>
<dbReference type="InterPro" id="IPR007284">
    <property type="entry name" value="Ground-like_dom"/>
</dbReference>
<protein>
    <submittedName>
        <fullName evidence="4">Ground-like domain-containing protein</fullName>
    </submittedName>
</protein>
<dbReference type="AlphaFoldDB" id="A0A914DZ85"/>
<name>A0A914DZ85_9BILA</name>
<evidence type="ECO:0000256" key="1">
    <source>
        <dbReference type="SAM" id="SignalP"/>
    </source>
</evidence>
<evidence type="ECO:0000259" key="2">
    <source>
        <dbReference type="Pfam" id="PF04155"/>
    </source>
</evidence>
<feature type="signal peptide" evidence="1">
    <location>
        <begin position="1"/>
        <end position="23"/>
    </location>
</feature>
<evidence type="ECO:0000313" key="3">
    <source>
        <dbReference type="Proteomes" id="UP000887540"/>
    </source>
</evidence>
<keyword evidence="3" id="KW-1185">Reference proteome</keyword>
<organism evidence="3 4">
    <name type="scientific">Acrobeloides nanus</name>
    <dbReference type="NCBI Taxonomy" id="290746"/>
    <lineage>
        <taxon>Eukaryota</taxon>
        <taxon>Metazoa</taxon>
        <taxon>Ecdysozoa</taxon>
        <taxon>Nematoda</taxon>
        <taxon>Chromadorea</taxon>
        <taxon>Rhabditida</taxon>
        <taxon>Tylenchina</taxon>
        <taxon>Cephalobomorpha</taxon>
        <taxon>Cephaloboidea</taxon>
        <taxon>Cephalobidae</taxon>
        <taxon>Acrobeloides</taxon>
    </lineage>
</organism>
<reference evidence="4" key="1">
    <citation type="submission" date="2022-11" db="UniProtKB">
        <authorList>
            <consortium name="WormBaseParasite"/>
        </authorList>
    </citation>
    <scope>IDENTIFICATION</scope>
</reference>
<keyword evidence="1" id="KW-0732">Signal</keyword>